<feature type="region of interest" description="Disordered" evidence="6">
    <location>
        <begin position="170"/>
        <end position="189"/>
    </location>
</feature>
<organism evidence="9 10">
    <name type="scientific">Plantactinospora solaniradicis</name>
    <dbReference type="NCBI Taxonomy" id="1723736"/>
    <lineage>
        <taxon>Bacteria</taxon>
        <taxon>Bacillati</taxon>
        <taxon>Actinomycetota</taxon>
        <taxon>Actinomycetes</taxon>
        <taxon>Micromonosporales</taxon>
        <taxon>Micromonosporaceae</taxon>
        <taxon>Plantactinospora</taxon>
    </lineage>
</organism>
<evidence type="ECO:0000313" key="9">
    <source>
        <dbReference type="EMBL" id="MFC6015305.1"/>
    </source>
</evidence>
<dbReference type="InterPro" id="IPR052704">
    <property type="entry name" value="ECF_Sigma-70_Domain"/>
</dbReference>
<feature type="domain" description="RNA polymerase sigma factor 70 region 4 type 2" evidence="8">
    <location>
        <begin position="126"/>
        <end position="176"/>
    </location>
</feature>
<sequence length="330" mass="36198">MRDLATEFEAERDHLMAVAYRMLGSRAEAEDAVQETWLRYATALTTPEARAEVRDLRAWLTTATARISLDVLRSARVRREAYHGQWLPEPVVSRLPGPAGALTGGPNSFAPDPAERAAHTDQVGIALLTVLERLSPEQRVAFVLHDVFAVPFAEIATALGTTPTAARQLASRARRAVTDGSPGQPADPAEHQRLLTAFLEAAESGELDRLLELLAPDVVFVGDGGGLFPTSRHPVVGALKVARFTLGLFRRAAWETRDLRMMPVLVNGSLGIQVEAEYRPDLPLRGVMWFVTEQGRLTGIYHQVNPAKLARVPRIAPGEHPWPIRRQQAG</sequence>
<protein>
    <submittedName>
        <fullName evidence="9">RNA polymerase sigma factor SigJ</fullName>
    </submittedName>
</protein>
<dbReference type="RefSeq" id="WP_377417236.1">
    <property type="nucleotide sequence ID" value="NZ_JBHSPR010000001.1"/>
</dbReference>
<evidence type="ECO:0000256" key="4">
    <source>
        <dbReference type="ARBA" id="ARBA00023082"/>
    </source>
</evidence>
<evidence type="ECO:0000259" key="8">
    <source>
        <dbReference type="Pfam" id="PF08281"/>
    </source>
</evidence>
<name>A0ABW1K1F7_9ACTN</name>
<reference evidence="10" key="1">
    <citation type="journal article" date="2019" name="Int. J. Syst. Evol. Microbiol.">
        <title>The Global Catalogue of Microorganisms (GCM) 10K type strain sequencing project: providing services to taxonomists for standard genome sequencing and annotation.</title>
        <authorList>
            <consortium name="The Broad Institute Genomics Platform"/>
            <consortium name="The Broad Institute Genome Sequencing Center for Infectious Disease"/>
            <person name="Wu L."/>
            <person name="Ma J."/>
        </authorList>
    </citation>
    <scope>NUCLEOTIDE SEQUENCE [LARGE SCALE GENOMIC DNA]</scope>
    <source>
        <strain evidence="10">ZS-35-S2</strain>
    </source>
</reference>
<dbReference type="InterPro" id="IPR013324">
    <property type="entry name" value="RNA_pol_sigma_r3/r4-like"/>
</dbReference>
<dbReference type="InterPro" id="IPR013249">
    <property type="entry name" value="RNA_pol_sigma70_r4_t2"/>
</dbReference>
<dbReference type="PANTHER" id="PTHR30173">
    <property type="entry name" value="SIGMA 19 FACTOR"/>
    <property type="match status" value="1"/>
</dbReference>
<evidence type="ECO:0000256" key="3">
    <source>
        <dbReference type="ARBA" id="ARBA00023015"/>
    </source>
</evidence>
<dbReference type="Proteomes" id="UP001596203">
    <property type="component" value="Unassembled WGS sequence"/>
</dbReference>
<dbReference type="SUPFAM" id="SSF54427">
    <property type="entry name" value="NTF2-like"/>
    <property type="match status" value="1"/>
</dbReference>
<dbReference type="Pfam" id="PF04542">
    <property type="entry name" value="Sigma70_r2"/>
    <property type="match status" value="1"/>
</dbReference>
<proteinExistence type="inferred from homology"/>
<evidence type="ECO:0000256" key="5">
    <source>
        <dbReference type="ARBA" id="ARBA00023163"/>
    </source>
</evidence>
<dbReference type="InterPro" id="IPR007627">
    <property type="entry name" value="RNA_pol_sigma70_r2"/>
</dbReference>
<dbReference type="SUPFAM" id="SSF88659">
    <property type="entry name" value="Sigma3 and sigma4 domains of RNA polymerase sigma factors"/>
    <property type="match status" value="1"/>
</dbReference>
<keyword evidence="5" id="KW-0804">Transcription</keyword>
<evidence type="ECO:0000256" key="1">
    <source>
        <dbReference type="ARBA" id="ARBA00010641"/>
    </source>
</evidence>
<comment type="similarity">
    <text evidence="1">Belongs to the sigma-70 factor family. ECF subfamily.</text>
</comment>
<evidence type="ECO:0000256" key="6">
    <source>
        <dbReference type="SAM" id="MobiDB-lite"/>
    </source>
</evidence>
<dbReference type="InterPro" id="IPR032710">
    <property type="entry name" value="NTF2-like_dom_sf"/>
</dbReference>
<accession>A0ABW1K1F7</accession>
<dbReference type="Gene3D" id="3.10.450.50">
    <property type="match status" value="1"/>
</dbReference>
<dbReference type="NCBIfam" id="TIGR02937">
    <property type="entry name" value="sigma70-ECF"/>
    <property type="match status" value="1"/>
</dbReference>
<dbReference type="InterPro" id="IPR036388">
    <property type="entry name" value="WH-like_DNA-bd_sf"/>
</dbReference>
<gene>
    <name evidence="9" type="primary">sigJ</name>
    <name evidence="9" type="ORF">ACFP2T_03725</name>
</gene>
<evidence type="ECO:0000256" key="2">
    <source>
        <dbReference type="ARBA" id="ARBA00011344"/>
    </source>
</evidence>
<dbReference type="Pfam" id="PF08281">
    <property type="entry name" value="Sigma70_r4_2"/>
    <property type="match status" value="1"/>
</dbReference>
<dbReference type="InterPro" id="IPR014284">
    <property type="entry name" value="RNA_pol_sigma-70_dom"/>
</dbReference>
<keyword evidence="3" id="KW-0805">Transcription regulation</keyword>
<dbReference type="SUPFAM" id="SSF88946">
    <property type="entry name" value="Sigma2 domain of RNA polymerase sigma factors"/>
    <property type="match status" value="1"/>
</dbReference>
<feature type="domain" description="RNA polymerase sigma-70 region 2" evidence="7">
    <location>
        <begin position="8"/>
        <end position="76"/>
    </location>
</feature>
<dbReference type="EMBL" id="JBHSPR010000001">
    <property type="protein sequence ID" value="MFC6015305.1"/>
    <property type="molecule type" value="Genomic_DNA"/>
</dbReference>
<dbReference type="PANTHER" id="PTHR30173:SF43">
    <property type="entry name" value="ECF RNA POLYMERASE SIGMA FACTOR SIGI-RELATED"/>
    <property type="match status" value="1"/>
</dbReference>
<dbReference type="InterPro" id="IPR013325">
    <property type="entry name" value="RNA_pol_sigma_r2"/>
</dbReference>
<evidence type="ECO:0000313" key="10">
    <source>
        <dbReference type="Proteomes" id="UP001596203"/>
    </source>
</evidence>
<evidence type="ECO:0000259" key="7">
    <source>
        <dbReference type="Pfam" id="PF04542"/>
    </source>
</evidence>
<comment type="subunit">
    <text evidence="2">Interacts transiently with the RNA polymerase catalytic core formed by RpoA, RpoB, RpoC and RpoZ (2 alpha, 1 beta, 1 beta' and 1 omega subunit) to form the RNA polymerase holoenzyme that can initiate transcription.</text>
</comment>
<keyword evidence="4" id="KW-0731">Sigma factor</keyword>
<dbReference type="Gene3D" id="1.10.1740.10">
    <property type="match status" value="1"/>
</dbReference>
<dbReference type="NCBIfam" id="NF007214">
    <property type="entry name" value="PRK09636.1"/>
    <property type="match status" value="1"/>
</dbReference>
<comment type="caution">
    <text evidence="9">The sequence shown here is derived from an EMBL/GenBank/DDBJ whole genome shotgun (WGS) entry which is preliminary data.</text>
</comment>
<dbReference type="Gene3D" id="1.10.10.10">
    <property type="entry name" value="Winged helix-like DNA-binding domain superfamily/Winged helix DNA-binding domain"/>
    <property type="match status" value="1"/>
</dbReference>
<keyword evidence="10" id="KW-1185">Reference proteome</keyword>